<accession>A0A4C1VH20</accession>
<dbReference type="Proteomes" id="UP000299102">
    <property type="component" value="Unassembled WGS sequence"/>
</dbReference>
<proteinExistence type="predicted"/>
<name>A0A4C1VH20_EUMVA</name>
<evidence type="ECO:0000256" key="1">
    <source>
        <dbReference type="SAM" id="MobiDB-lite"/>
    </source>
</evidence>
<sequence length="112" mass="12833">MHWRRSANQLTFLTSRICFSPDSRSQISKFELLNRTQTEHIWMPHVNPHDSVTTIFIKLIKNPILKKQFLESLSLVFDQPDVASSPVLRDLPGKPNVRNPRKSLAPAVVESS</sequence>
<comment type="caution">
    <text evidence="2">The sequence shown here is derived from an EMBL/GenBank/DDBJ whole genome shotgun (WGS) entry which is preliminary data.</text>
</comment>
<keyword evidence="3" id="KW-1185">Reference proteome</keyword>
<reference evidence="2 3" key="1">
    <citation type="journal article" date="2019" name="Commun. Biol.">
        <title>The bagworm genome reveals a unique fibroin gene that provides high tensile strength.</title>
        <authorList>
            <person name="Kono N."/>
            <person name="Nakamura H."/>
            <person name="Ohtoshi R."/>
            <person name="Tomita M."/>
            <person name="Numata K."/>
            <person name="Arakawa K."/>
        </authorList>
    </citation>
    <scope>NUCLEOTIDE SEQUENCE [LARGE SCALE GENOMIC DNA]</scope>
</reference>
<protein>
    <submittedName>
        <fullName evidence="2">Uncharacterized protein</fullName>
    </submittedName>
</protein>
<evidence type="ECO:0000313" key="3">
    <source>
        <dbReference type="Proteomes" id="UP000299102"/>
    </source>
</evidence>
<dbReference type="EMBL" id="BGZK01000331">
    <property type="protein sequence ID" value="GBP37264.1"/>
    <property type="molecule type" value="Genomic_DNA"/>
</dbReference>
<organism evidence="2 3">
    <name type="scientific">Eumeta variegata</name>
    <name type="common">Bagworm moth</name>
    <name type="synonym">Eumeta japonica</name>
    <dbReference type="NCBI Taxonomy" id="151549"/>
    <lineage>
        <taxon>Eukaryota</taxon>
        <taxon>Metazoa</taxon>
        <taxon>Ecdysozoa</taxon>
        <taxon>Arthropoda</taxon>
        <taxon>Hexapoda</taxon>
        <taxon>Insecta</taxon>
        <taxon>Pterygota</taxon>
        <taxon>Neoptera</taxon>
        <taxon>Endopterygota</taxon>
        <taxon>Lepidoptera</taxon>
        <taxon>Glossata</taxon>
        <taxon>Ditrysia</taxon>
        <taxon>Tineoidea</taxon>
        <taxon>Psychidae</taxon>
        <taxon>Oiketicinae</taxon>
        <taxon>Eumeta</taxon>
    </lineage>
</organism>
<gene>
    <name evidence="2" type="ORF">EVAR_35697_1</name>
</gene>
<dbReference type="AlphaFoldDB" id="A0A4C1VH20"/>
<evidence type="ECO:0000313" key="2">
    <source>
        <dbReference type="EMBL" id="GBP37264.1"/>
    </source>
</evidence>
<feature type="region of interest" description="Disordered" evidence="1">
    <location>
        <begin position="88"/>
        <end position="112"/>
    </location>
</feature>